<dbReference type="PANTHER" id="PTHR39081:SF1">
    <property type="entry name" value="MUT7-C RNASE DOMAIN-CONTAINING PROTEIN"/>
    <property type="match status" value="1"/>
</dbReference>
<proteinExistence type="predicted"/>
<sequence length="159" mass="18957">MKFLTDLMLGRLTRFLRIFAYDTVYAKDLESNNNTPVPDDELVKFANRENRIVLTKDKLLSRKAAPNSLFLEGENVYEYLKQIKIRFKNDFKYKAEKARCSVCNHTLFRIENKEDVKDLVNEGTYNHINEFFRCSNRTCNKIYWYGTHIEDILLKIKKI</sequence>
<dbReference type="EMBL" id="BARV01031229">
    <property type="protein sequence ID" value="GAI35306.1"/>
    <property type="molecule type" value="Genomic_DNA"/>
</dbReference>
<comment type="caution">
    <text evidence="2">The sequence shown here is derived from an EMBL/GenBank/DDBJ whole genome shotgun (WGS) entry which is preliminary data.</text>
</comment>
<dbReference type="AlphaFoldDB" id="X1NYM1"/>
<dbReference type="InterPro" id="IPR002782">
    <property type="entry name" value="Mut7-C_RNAse_dom"/>
</dbReference>
<feature type="domain" description="Mut7-C RNAse" evidence="1">
    <location>
        <begin position="1"/>
        <end position="152"/>
    </location>
</feature>
<reference evidence="2" key="1">
    <citation type="journal article" date="2014" name="Front. Microbiol.">
        <title>High frequency of phylogenetically diverse reductive dehalogenase-homologous genes in deep subseafloor sedimentary metagenomes.</title>
        <authorList>
            <person name="Kawai M."/>
            <person name="Futagami T."/>
            <person name="Toyoda A."/>
            <person name="Takaki Y."/>
            <person name="Nishi S."/>
            <person name="Hori S."/>
            <person name="Arai W."/>
            <person name="Tsubouchi T."/>
            <person name="Morono Y."/>
            <person name="Uchiyama I."/>
            <person name="Ito T."/>
            <person name="Fujiyama A."/>
            <person name="Inagaki F."/>
            <person name="Takami H."/>
        </authorList>
    </citation>
    <scope>NUCLEOTIDE SEQUENCE</scope>
    <source>
        <strain evidence="2">Expedition CK06-06</strain>
    </source>
</reference>
<accession>X1NYM1</accession>
<dbReference type="PANTHER" id="PTHR39081">
    <property type="entry name" value="MUT7-C DOMAIN-CONTAINING PROTEIN"/>
    <property type="match status" value="1"/>
</dbReference>
<dbReference type="Pfam" id="PF01927">
    <property type="entry name" value="Mut7-C"/>
    <property type="match status" value="1"/>
</dbReference>
<protein>
    <recommendedName>
        <fullName evidence="1">Mut7-C RNAse domain-containing protein</fullName>
    </recommendedName>
</protein>
<evidence type="ECO:0000259" key="1">
    <source>
        <dbReference type="Pfam" id="PF01927"/>
    </source>
</evidence>
<organism evidence="2">
    <name type="scientific">marine sediment metagenome</name>
    <dbReference type="NCBI Taxonomy" id="412755"/>
    <lineage>
        <taxon>unclassified sequences</taxon>
        <taxon>metagenomes</taxon>
        <taxon>ecological metagenomes</taxon>
    </lineage>
</organism>
<evidence type="ECO:0000313" key="2">
    <source>
        <dbReference type="EMBL" id="GAI35306.1"/>
    </source>
</evidence>
<gene>
    <name evidence="2" type="ORF">S06H3_49455</name>
</gene>
<name>X1NYM1_9ZZZZ</name>
<feature type="non-terminal residue" evidence="2">
    <location>
        <position position="159"/>
    </location>
</feature>